<name>A0A8C0GSM7_CHEAB</name>
<proteinExistence type="predicted"/>
<accession>A0A8C0GSM7</accession>
<protein>
    <submittedName>
        <fullName evidence="2">Uncharacterized protein</fullName>
    </submittedName>
</protein>
<dbReference type="Proteomes" id="UP000694404">
    <property type="component" value="Unplaced"/>
</dbReference>
<dbReference type="Ensembl" id="ENSCABT00000012819.1">
    <property type="protein sequence ID" value="ENSCABP00000011700.1"/>
    <property type="gene ID" value="ENSCABG00000008733.1"/>
</dbReference>
<dbReference type="Gene3D" id="1.10.287.1130">
    <property type="entry name" value="CytochromE C oxidase copper chaperone"/>
    <property type="match status" value="1"/>
</dbReference>
<evidence type="ECO:0000313" key="2">
    <source>
        <dbReference type="Ensembl" id="ENSCABP00000011700.1"/>
    </source>
</evidence>
<sequence>MVPLKDIPSTPACLTVPPRDPSSTPIVTPRDTPSTPPAPPVSQSDTSFTPYPYRVTEEADYWARSSDGCEPGRSPSPFNDSPSCLHSVRENGEESCKELMESYHECLRALGIKV</sequence>
<organism evidence="2 3">
    <name type="scientific">Chelonoidis abingdonii</name>
    <name type="common">Abingdon island giant tortoise</name>
    <name type="synonym">Testudo abingdonii</name>
    <dbReference type="NCBI Taxonomy" id="106734"/>
    <lineage>
        <taxon>Eukaryota</taxon>
        <taxon>Metazoa</taxon>
        <taxon>Chordata</taxon>
        <taxon>Craniata</taxon>
        <taxon>Vertebrata</taxon>
        <taxon>Euteleostomi</taxon>
        <taxon>Archelosauria</taxon>
        <taxon>Testudinata</taxon>
        <taxon>Testudines</taxon>
        <taxon>Cryptodira</taxon>
        <taxon>Durocryptodira</taxon>
        <taxon>Testudinoidea</taxon>
        <taxon>Testudinidae</taxon>
        <taxon>Chelonoidis</taxon>
    </lineage>
</organism>
<feature type="region of interest" description="Disordered" evidence="1">
    <location>
        <begin position="1"/>
        <end position="50"/>
    </location>
</feature>
<dbReference type="AlphaFoldDB" id="A0A8C0GSM7"/>
<evidence type="ECO:0000313" key="3">
    <source>
        <dbReference type="Proteomes" id="UP000694404"/>
    </source>
</evidence>
<reference evidence="2" key="2">
    <citation type="submission" date="2025-09" db="UniProtKB">
        <authorList>
            <consortium name="Ensembl"/>
        </authorList>
    </citation>
    <scope>IDENTIFICATION</scope>
</reference>
<keyword evidence="3" id="KW-1185">Reference proteome</keyword>
<reference evidence="2" key="1">
    <citation type="submission" date="2025-08" db="UniProtKB">
        <authorList>
            <consortium name="Ensembl"/>
        </authorList>
    </citation>
    <scope>IDENTIFICATION</scope>
</reference>
<evidence type="ECO:0000256" key="1">
    <source>
        <dbReference type="SAM" id="MobiDB-lite"/>
    </source>
</evidence>
<feature type="region of interest" description="Disordered" evidence="1">
    <location>
        <begin position="64"/>
        <end position="83"/>
    </location>
</feature>